<protein>
    <submittedName>
        <fullName evidence="1">Uncharacterized protein</fullName>
    </submittedName>
</protein>
<reference evidence="1" key="1">
    <citation type="submission" date="2018-02" db="EMBL/GenBank/DDBJ databases">
        <title>Rhizophora mucronata_Transcriptome.</title>
        <authorList>
            <person name="Meera S.P."/>
            <person name="Sreeshan A."/>
            <person name="Augustine A."/>
        </authorList>
    </citation>
    <scope>NUCLEOTIDE SEQUENCE</scope>
    <source>
        <tissue evidence="1">Leaf</tissue>
    </source>
</reference>
<dbReference type="AlphaFoldDB" id="A0A2P2NHL6"/>
<dbReference type="EMBL" id="GGEC01061514">
    <property type="protein sequence ID" value="MBX41998.1"/>
    <property type="molecule type" value="Transcribed_RNA"/>
</dbReference>
<proteinExistence type="predicted"/>
<sequence length="41" mass="4711">MCEAQGKHGKLQHIGKKPEIYSKVFTSNIMTRHIISLDRTN</sequence>
<evidence type="ECO:0000313" key="1">
    <source>
        <dbReference type="EMBL" id="MBX41998.1"/>
    </source>
</evidence>
<name>A0A2P2NHL6_RHIMU</name>
<organism evidence="1">
    <name type="scientific">Rhizophora mucronata</name>
    <name type="common">Asiatic mangrove</name>
    <dbReference type="NCBI Taxonomy" id="61149"/>
    <lineage>
        <taxon>Eukaryota</taxon>
        <taxon>Viridiplantae</taxon>
        <taxon>Streptophyta</taxon>
        <taxon>Embryophyta</taxon>
        <taxon>Tracheophyta</taxon>
        <taxon>Spermatophyta</taxon>
        <taxon>Magnoliopsida</taxon>
        <taxon>eudicotyledons</taxon>
        <taxon>Gunneridae</taxon>
        <taxon>Pentapetalae</taxon>
        <taxon>rosids</taxon>
        <taxon>fabids</taxon>
        <taxon>Malpighiales</taxon>
        <taxon>Rhizophoraceae</taxon>
        <taxon>Rhizophora</taxon>
    </lineage>
</organism>
<accession>A0A2P2NHL6</accession>